<reference evidence="2" key="1">
    <citation type="submission" date="2014-06" db="EMBL/GenBank/DDBJ databases">
        <authorList>
            <person name="Le Roux Frederique"/>
        </authorList>
    </citation>
    <scope>NUCLEOTIDE SEQUENCE [LARGE SCALE GENOMIC DNA]</scope>
    <source>
        <strain evidence="2">J5-5</strain>
    </source>
</reference>
<evidence type="ECO:0000313" key="2">
    <source>
        <dbReference type="Proteomes" id="UP000049495"/>
    </source>
</evidence>
<evidence type="ECO:0000313" key="1">
    <source>
        <dbReference type="EMBL" id="CDT09163.1"/>
    </source>
</evidence>
<dbReference type="Pfam" id="PF07105">
    <property type="entry name" value="DUF1367"/>
    <property type="match status" value="1"/>
</dbReference>
<dbReference type="InterPro" id="IPR009797">
    <property type="entry name" value="DUF1367"/>
</dbReference>
<gene>
    <name evidence="1" type="ORF">VCR5J5_1440087</name>
</gene>
<dbReference type="EMBL" id="CCJV01000051">
    <property type="protein sequence ID" value="CDT09163.1"/>
    <property type="molecule type" value="Genomic_DNA"/>
</dbReference>
<proteinExistence type="predicted"/>
<comment type="caution">
    <text evidence="1">The sequence shown here is derived from an EMBL/GenBank/DDBJ whole genome shotgun (WGS) entry which is preliminary data.</text>
</comment>
<dbReference type="RefSeq" id="WP_048667313.1">
    <property type="nucleotide sequence ID" value="NZ_CAWMAS010000050.1"/>
</dbReference>
<name>A0A4R2FT55_9VIBR</name>
<protein>
    <recommendedName>
        <fullName evidence="3">DUF1367 family protein</fullName>
    </recommendedName>
</protein>
<sequence length="210" mass="24086">MSIRSREKSSELVGVISEGGFIQYATSAEHDRAKKLNGRVVFIKPKNGNRSLKFHRKFFALINLGFGYWSPTYKTVSDPEEKLAHDVAKLFCELAGNPELYNEQGKEIAQLAIQNLALKRTGYLDPEAYKSEETYRRMVMIEAGFYELEYLPNGGAIKVPWSIAFDNMEPEQFEKIYKGCSGVIWNKSLFQIFEDKEQMDRAVNQLMGFI</sequence>
<dbReference type="AlphaFoldDB" id="A0A4R2FT55"/>
<dbReference type="Proteomes" id="UP000049495">
    <property type="component" value="Unassembled WGS sequence"/>
</dbReference>
<organism evidence="1 2">
    <name type="scientific">Vibrio crassostreae</name>
    <dbReference type="NCBI Taxonomy" id="246167"/>
    <lineage>
        <taxon>Bacteria</taxon>
        <taxon>Pseudomonadati</taxon>
        <taxon>Pseudomonadota</taxon>
        <taxon>Gammaproteobacteria</taxon>
        <taxon>Vibrionales</taxon>
        <taxon>Vibrionaceae</taxon>
        <taxon>Vibrio</taxon>
    </lineage>
</organism>
<accession>A0A4R2FT55</accession>
<evidence type="ECO:0008006" key="3">
    <source>
        <dbReference type="Google" id="ProtNLM"/>
    </source>
</evidence>